<feature type="compositionally biased region" description="Basic and acidic residues" evidence="1">
    <location>
        <begin position="115"/>
        <end position="124"/>
    </location>
</feature>
<feature type="compositionally biased region" description="Low complexity" evidence="1">
    <location>
        <begin position="28"/>
        <end position="44"/>
    </location>
</feature>
<comment type="caution">
    <text evidence="2">The sequence shown here is derived from an EMBL/GenBank/DDBJ whole genome shotgun (WGS) entry which is preliminary data.</text>
</comment>
<dbReference type="Proteomes" id="UP000834458">
    <property type="component" value="Unassembled WGS sequence"/>
</dbReference>
<evidence type="ECO:0000256" key="1">
    <source>
        <dbReference type="SAM" id="MobiDB-lite"/>
    </source>
</evidence>
<feature type="region of interest" description="Disordered" evidence="1">
    <location>
        <begin position="1"/>
        <end position="51"/>
    </location>
</feature>
<proteinExistence type="predicted"/>
<accession>A0AA35D5E3</accession>
<feature type="compositionally biased region" description="Low complexity" evidence="1">
    <location>
        <begin position="1"/>
        <end position="19"/>
    </location>
</feature>
<dbReference type="RefSeq" id="WP_234686387.1">
    <property type="nucleotide sequence ID" value="NZ_CAHPSC010000011.1"/>
</dbReference>
<sequence length="124" mass="13231">MTSTAKTTSKTKTSAPAKTGRQTGVAPAAKAQETAQGQQQAAEAPTGRKFESSDALAHYIQHNPEFGTRPLDEQNELRTQLVQAKRVEAAGEGSWPDGSKRLIHAEGDSVADLSGTHRPDNHID</sequence>
<protein>
    <submittedName>
        <fullName evidence="2">Uncharacterized protein</fullName>
    </submittedName>
</protein>
<organism evidence="2 3">
    <name type="scientific">Comamonas aquatica</name>
    <dbReference type="NCBI Taxonomy" id="225991"/>
    <lineage>
        <taxon>Bacteria</taxon>
        <taxon>Pseudomonadati</taxon>
        <taxon>Pseudomonadota</taxon>
        <taxon>Betaproteobacteria</taxon>
        <taxon>Burkholderiales</taxon>
        <taxon>Comamonadaceae</taxon>
        <taxon>Comamonas</taxon>
    </lineage>
</organism>
<evidence type="ECO:0000313" key="3">
    <source>
        <dbReference type="Proteomes" id="UP000834458"/>
    </source>
</evidence>
<evidence type="ECO:0000313" key="2">
    <source>
        <dbReference type="EMBL" id="CAB5675358.1"/>
    </source>
</evidence>
<feature type="compositionally biased region" description="Basic and acidic residues" evidence="1">
    <location>
        <begin position="98"/>
        <end position="107"/>
    </location>
</feature>
<name>A0AA35D5E3_9BURK</name>
<dbReference type="EMBL" id="CAHPSC010000011">
    <property type="protein sequence ID" value="CAB5675358.1"/>
    <property type="molecule type" value="Genomic_DNA"/>
</dbReference>
<feature type="region of interest" description="Disordered" evidence="1">
    <location>
        <begin position="87"/>
        <end position="124"/>
    </location>
</feature>
<gene>
    <name evidence="2" type="ORF">GHA_01093</name>
</gene>
<reference evidence="2" key="1">
    <citation type="submission" date="2020-05" db="EMBL/GenBank/DDBJ databases">
        <authorList>
            <person name="Delgado-Blas J."/>
        </authorList>
    </citation>
    <scope>NUCLEOTIDE SEQUENCE</scope>
    <source>
        <strain evidence="2">BB1454</strain>
    </source>
</reference>
<dbReference type="AlphaFoldDB" id="A0AA35D5E3"/>